<dbReference type="Proteomes" id="UP000664317">
    <property type="component" value="Unassembled WGS sequence"/>
</dbReference>
<keyword evidence="2" id="KW-1185">Reference proteome</keyword>
<reference evidence="1 2" key="1">
    <citation type="submission" date="2021-03" db="EMBL/GenBank/DDBJ databases">
        <title>novel species isolated from a fishpond in China.</title>
        <authorList>
            <person name="Lu H."/>
            <person name="Cai Z."/>
        </authorList>
    </citation>
    <scope>NUCLEOTIDE SEQUENCE [LARGE SCALE GENOMIC DNA]</scope>
    <source>
        <strain evidence="1 2">H41</strain>
    </source>
</reference>
<dbReference type="RefSeq" id="WP_206579659.1">
    <property type="nucleotide sequence ID" value="NZ_JAFKCT010000009.1"/>
</dbReference>
<proteinExistence type="predicted"/>
<organism evidence="1 2">
    <name type="scientific">Algoriphagus oliviformis</name>
    <dbReference type="NCBI Taxonomy" id="2811231"/>
    <lineage>
        <taxon>Bacteria</taxon>
        <taxon>Pseudomonadati</taxon>
        <taxon>Bacteroidota</taxon>
        <taxon>Cytophagia</taxon>
        <taxon>Cytophagales</taxon>
        <taxon>Cyclobacteriaceae</taxon>
        <taxon>Algoriphagus</taxon>
    </lineage>
</organism>
<name>A0ABS3C6Y8_9BACT</name>
<sequence>METRLTTVVFAMYERNATLREDVIAFLNRISQASDFEVFLVYNGELSNLDRLPSSVRSIPNPTQGYDLNCYIRGFLEARLTGRARFVFLNNSVFISNPEVFMRTILSMSRKLEDNPFVAFSLSHEIRKHFQSFLFGIDFTGHEQVMETVTDTCVRYDRAFTREEVIGLFELKSYDYVVKDFKLGFSVMFQPHLLTKLKGYLAFLLRLGFLDNMRGLIHLDRVNFSLFLKNDIEKQFGFRKIKSTTVLNKLNES</sequence>
<protein>
    <recommendedName>
        <fullName evidence="3">Glycosyltransferase, GT2 family</fullName>
    </recommendedName>
</protein>
<accession>A0ABS3C6Y8</accession>
<comment type="caution">
    <text evidence="1">The sequence shown here is derived from an EMBL/GenBank/DDBJ whole genome shotgun (WGS) entry which is preliminary data.</text>
</comment>
<dbReference type="EMBL" id="JAFKCT010000009">
    <property type="protein sequence ID" value="MBN7812885.1"/>
    <property type="molecule type" value="Genomic_DNA"/>
</dbReference>
<evidence type="ECO:0008006" key="3">
    <source>
        <dbReference type="Google" id="ProtNLM"/>
    </source>
</evidence>
<gene>
    <name evidence="1" type="ORF">J0A68_18155</name>
</gene>
<evidence type="ECO:0000313" key="1">
    <source>
        <dbReference type="EMBL" id="MBN7812885.1"/>
    </source>
</evidence>
<evidence type="ECO:0000313" key="2">
    <source>
        <dbReference type="Proteomes" id="UP000664317"/>
    </source>
</evidence>